<protein>
    <submittedName>
        <fullName evidence="1">NAD(P)-dependent oxidoreductase</fullName>
    </submittedName>
</protein>
<evidence type="ECO:0000313" key="2">
    <source>
        <dbReference type="Proteomes" id="UP000622017"/>
    </source>
</evidence>
<keyword evidence="2" id="KW-1185">Reference proteome</keyword>
<sequence>MTHLPILLVGGSGTVGRWVARLLHDAHPEVPLLLGGRDLAKAQEAAAEIPSAEGIALDLAAQDLGLGQRLVRAVVVLFTDPRLATVRFAQARGIPHLSISAGIFEMGPEVAAYMHQPQAAPVVLGTEWLVGATTVPTLTFAQAFAQVHDITIGALLDEQDVTGPAGYADFERQTTIMPAALVRRDGAFVWQAADEANATIRAVDGTEQKATTFSFYDVLGLATATGAPNVQFRLGFGVSSTRRQGEPMSTEILIDLAGEDHAGQPLRTRHAVVHPQGQMPLTGLGVVLLLERVLGLDGQPAVPAGLYFPYQLLEPTTYLARLQQIGGRVLSLEVAPEQESA</sequence>
<name>A0ABR7MP65_9BACT</name>
<reference evidence="1 2" key="1">
    <citation type="submission" date="2020-08" db="EMBL/GenBank/DDBJ databases">
        <title>Hymenobacter sp.</title>
        <authorList>
            <person name="Kim M.K."/>
        </authorList>
    </citation>
    <scope>NUCLEOTIDE SEQUENCE [LARGE SCALE GENOMIC DNA]</scope>
    <source>
        <strain evidence="1 2">BT507</strain>
    </source>
</reference>
<accession>A0ABR7MP65</accession>
<dbReference type="Gene3D" id="3.40.50.720">
    <property type="entry name" value="NAD(P)-binding Rossmann-like Domain"/>
    <property type="match status" value="1"/>
</dbReference>
<organism evidence="1 2">
    <name type="scientific">Hymenobacter citatus</name>
    <dbReference type="NCBI Taxonomy" id="2763506"/>
    <lineage>
        <taxon>Bacteria</taxon>
        <taxon>Pseudomonadati</taxon>
        <taxon>Bacteroidota</taxon>
        <taxon>Cytophagia</taxon>
        <taxon>Cytophagales</taxon>
        <taxon>Hymenobacteraceae</taxon>
        <taxon>Hymenobacter</taxon>
    </lineage>
</organism>
<dbReference type="InterPro" id="IPR036291">
    <property type="entry name" value="NAD(P)-bd_dom_sf"/>
</dbReference>
<evidence type="ECO:0000313" key="1">
    <source>
        <dbReference type="EMBL" id="MBC6612871.1"/>
    </source>
</evidence>
<comment type="caution">
    <text evidence="1">The sequence shown here is derived from an EMBL/GenBank/DDBJ whole genome shotgun (WGS) entry which is preliminary data.</text>
</comment>
<dbReference type="SUPFAM" id="SSF51735">
    <property type="entry name" value="NAD(P)-binding Rossmann-fold domains"/>
    <property type="match status" value="1"/>
</dbReference>
<gene>
    <name evidence="1" type="ORF">H8B15_18255</name>
</gene>
<proteinExistence type="predicted"/>
<dbReference type="EMBL" id="JACSCY010000019">
    <property type="protein sequence ID" value="MBC6612871.1"/>
    <property type="molecule type" value="Genomic_DNA"/>
</dbReference>
<dbReference type="Proteomes" id="UP000622017">
    <property type="component" value="Unassembled WGS sequence"/>
</dbReference>
<dbReference type="RefSeq" id="WP_187321094.1">
    <property type="nucleotide sequence ID" value="NZ_JACSCY010000019.1"/>
</dbReference>